<protein>
    <submittedName>
        <fullName evidence="2">Tetratricopeptide repeat protein</fullName>
    </submittedName>
</protein>
<comment type="caution">
    <text evidence="2">The sequence shown here is derived from an EMBL/GenBank/DDBJ whole genome shotgun (WGS) entry which is preliminary data.</text>
</comment>
<keyword evidence="3" id="KW-1185">Reference proteome</keyword>
<dbReference type="PROSITE" id="PS50005">
    <property type="entry name" value="TPR"/>
    <property type="match status" value="1"/>
</dbReference>
<dbReference type="RefSeq" id="WP_037359294.1">
    <property type="nucleotide sequence ID" value="NZ_BHZF01000002.1"/>
</dbReference>
<dbReference type="Pfam" id="PF13181">
    <property type="entry name" value="TPR_8"/>
    <property type="match status" value="1"/>
</dbReference>
<dbReference type="PANTHER" id="PTHR12558:SF13">
    <property type="entry name" value="CELL DIVISION CYCLE PROTEIN 27 HOMOLOG"/>
    <property type="match status" value="1"/>
</dbReference>
<dbReference type="SUPFAM" id="SSF48452">
    <property type="entry name" value="TPR-like"/>
    <property type="match status" value="3"/>
</dbReference>
<sequence>MRTLLISIVSAVTVQTAAQNPQLADTYFENKEYDKALAEYRELYKRSPQRLFYLRMYQCHLELKEYKEAATLAEKHLQRTNEPEGIYLADVAFAKARMGDSKAESKIINRILESIAKNPQNAYQVGQALSDKGYFEAALRTYEIAEKANPSFNFTYQKALLYADLGQLEKMYDAYIEILERTPSMAPTIKSLLARAMAAEGGEDDLSYIASHLYTRAFQLKNPVMADVLTFIYTEKNDYPSALAFLKEWHQRTEFGTIGEIYQLALHAIKQQDYHHAIDALTWVLSHTTNASYLHRATLALHEARARQALDPQWPLSHVQTIIDENQKLLQTQGLSFNTSSLAEATAKLMAQRTGQKTQALELIESLVKLPGQPADEKARLLMLKGDIYLSMKEPMIAIVAYARAEEIAESETLKDNAKLARARAIYYNGDIPWALEIFEILQESTSKPTSNQASYYASKIMLNSGGDTTYEAMTLYAHADMFYHVGEYQNTHKILDYIINTYTNHPIQDDAYLLKAMTYEAQGHYQQAVEWYERVYTIFGYDLLADQAIYKAAVLHQEKLNNPRRAIELLELIVLEFTDSFLHHQARMRLRTLLSQNPS</sequence>
<keyword evidence="1" id="KW-0802">TPR repeat</keyword>
<reference evidence="2 3" key="1">
    <citation type="submission" date="2018-07" db="EMBL/GenBank/DDBJ databases">
        <title>Genomic Encyclopedia of Type Strains, Phase IV (KMG-IV): sequencing the most valuable type-strain genomes for metagenomic binning, comparative biology and taxonomic classification.</title>
        <authorList>
            <person name="Goeker M."/>
        </authorList>
    </citation>
    <scope>NUCLEOTIDE SEQUENCE [LARGE SCALE GENOMIC DNA]</scope>
    <source>
        <strain evidence="2 3">DSM 21410</strain>
    </source>
</reference>
<evidence type="ECO:0000256" key="1">
    <source>
        <dbReference type="PROSITE-ProRule" id="PRU00339"/>
    </source>
</evidence>
<dbReference type="AlphaFoldDB" id="A0A369A5I5"/>
<organism evidence="2 3">
    <name type="scientific">Schleiferia thermophila</name>
    <dbReference type="NCBI Taxonomy" id="884107"/>
    <lineage>
        <taxon>Bacteria</taxon>
        <taxon>Pseudomonadati</taxon>
        <taxon>Bacteroidota</taxon>
        <taxon>Flavobacteriia</taxon>
        <taxon>Flavobacteriales</taxon>
        <taxon>Schleiferiaceae</taxon>
        <taxon>Schleiferia</taxon>
    </lineage>
</organism>
<evidence type="ECO:0000313" key="3">
    <source>
        <dbReference type="Proteomes" id="UP000253517"/>
    </source>
</evidence>
<dbReference type="InterPro" id="IPR019734">
    <property type="entry name" value="TPR_rpt"/>
</dbReference>
<dbReference type="Proteomes" id="UP000253517">
    <property type="component" value="Unassembled WGS sequence"/>
</dbReference>
<evidence type="ECO:0000313" key="2">
    <source>
        <dbReference type="EMBL" id="RCX03668.1"/>
    </source>
</evidence>
<proteinExistence type="predicted"/>
<name>A0A369A5I5_9FLAO</name>
<dbReference type="EMBL" id="QPJS01000002">
    <property type="protein sequence ID" value="RCX03668.1"/>
    <property type="molecule type" value="Genomic_DNA"/>
</dbReference>
<feature type="repeat" description="TPR" evidence="1">
    <location>
        <begin position="17"/>
        <end position="50"/>
    </location>
</feature>
<dbReference type="PANTHER" id="PTHR12558">
    <property type="entry name" value="CELL DIVISION CYCLE 16,23,27"/>
    <property type="match status" value="1"/>
</dbReference>
<gene>
    <name evidence="2" type="ORF">DES35_102119</name>
</gene>
<dbReference type="SMART" id="SM00028">
    <property type="entry name" value="TPR"/>
    <property type="match status" value="5"/>
</dbReference>
<accession>A0A369A5I5</accession>
<dbReference type="Gene3D" id="1.25.40.10">
    <property type="entry name" value="Tetratricopeptide repeat domain"/>
    <property type="match status" value="4"/>
</dbReference>
<dbReference type="InterPro" id="IPR011990">
    <property type="entry name" value="TPR-like_helical_dom_sf"/>
</dbReference>
<dbReference type="Pfam" id="PF13432">
    <property type="entry name" value="TPR_16"/>
    <property type="match status" value="1"/>
</dbReference>